<dbReference type="InterPro" id="IPR001989">
    <property type="entry name" value="Radical_activat_CS"/>
</dbReference>
<feature type="domain" description="Radical SAM core" evidence="10">
    <location>
        <begin position="18"/>
        <end position="301"/>
    </location>
</feature>
<evidence type="ECO:0000259" key="10">
    <source>
        <dbReference type="PROSITE" id="PS51918"/>
    </source>
</evidence>
<dbReference type="InterPro" id="IPR017900">
    <property type="entry name" value="4Fe4S_Fe_S_CS"/>
</dbReference>
<dbReference type="InterPro" id="IPR017896">
    <property type="entry name" value="4Fe4S_Fe-S-bd"/>
</dbReference>
<feature type="domain" description="4Fe-4S ferredoxin-type" evidence="9">
    <location>
        <begin position="47"/>
        <end position="77"/>
    </location>
</feature>
<dbReference type="GO" id="GO:0051539">
    <property type="term" value="F:4 iron, 4 sulfur cluster binding"/>
    <property type="evidence" value="ECO:0007669"/>
    <property type="project" value="UniProtKB-KW"/>
</dbReference>
<dbReference type="Gene3D" id="3.20.20.70">
    <property type="entry name" value="Aldolase class I"/>
    <property type="match status" value="1"/>
</dbReference>
<proteinExistence type="inferred from homology"/>
<evidence type="ECO:0000256" key="5">
    <source>
        <dbReference type="ARBA" id="ARBA00022723"/>
    </source>
</evidence>
<dbReference type="OrthoDB" id="9782387at2"/>
<dbReference type="Gene3D" id="3.30.70.20">
    <property type="match status" value="1"/>
</dbReference>
<dbReference type="InterPro" id="IPR013785">
    <property type="entry name" value="Aldolase_TIM"/>
</dbReference>
<dbReference type="AlphaFoldDB" id="B5Y6E4"/>
<dbReference type="SUPFAM" id="SSF54862">
    <property type="entry name" value="4Fe-4S ferredoxins"/>
    <property type="match status" value="1"/>
</dbReference>
<dbReference type="PROSITE" id="PS51379">
    <property type="entry name" value="4FE4S_FER_2"/>
    <property type="match status" value="2"/>
</dbReference>
<gene>
    <name evidence="11" type="ordered locus">COPRO5265_1566</name>
</gene>
<dbReference type="GO" id="GO:0016740">
    <property type="term" value="F:transferase activity"/>
    <property type="evidence" value="ECO:0007669"/>
    <property type="project" value="UniProtKB-KW"/>
</dbReference>
<keyword evidence="11" id="KW-0808">Transferase</keyword>
<evidence type="ECO:0000256" key="8">
    <source>
        <dbReference type="ARBA" id="ARBA00023014"/>
    </source>
</evidence>
<keyword evidence="12" id="KW-1185">Reference proteome</keyword>
<dbReference type="Pfam" id="PF00037">
    <property type="entry name" value="Fer4"/>
    <property type="match status" value="1"/>
</dbReference>
<protein>
    <submittedName>
        <fullName evidence="11">Putative pyruvate formate-lyase 3-activating enzyme (PFL-activating enzyme 3) (Formate-C-acetyltransferase-activatingenzyme 3)</fullName>
        <ecNumber evidence="11">1.97.1.4</ecNumber>
    </submittedName>
</protein>
<dbReference type="EC" id="1.97.1.4" evidence="11"/>
<comment type="cofactor">
    <cofactor evidence="1">
        <name>[4Fe-4S] cluster</name>
        <dbReference type="ChEBI" id="CHEBI:49883"/>
    </cofactor>
</comment>
<evidence type="ECO:0000256" key="6">
    <source>
        <dbReference type="ARBA" id="ARBA00023002"/>
    </source>
</evidence>
<keyword evidence="5" id="KW-0479">Metal-binding</keyword>
<dbReference type="PROSITE" id="PS00198">
    <property type="entry name" value="4FE4S_FER_1"/>
    <property type="match status" value="2"/>
</dbReference>
<dbReference type="HOGENOM" id="CLU_058969_0_0_9"/>
<keyword evidence="7" id="KW-0408">Iron</keyword>
<dbReference type="SFLD" id="SFLDG01066">
    <property type="entry name" value="organic_radical-activating_enz"/>
    <property type="match status" value="1"/>
</dbReference>
<dbReference type="InterPro" id="IPR012839">
    <property type="entry name" value="Organic_radical_activase"/>
</dbReference>
<evidence type="ECO:0000256" key="3">
    <source>
        <dbReference type="ARBA" id="ARBA00022485"/>
    </source>
</evidence>
<dbReference type="PANTHER" id="PTHR30352">
    <property type="entry name" value="PYRUVATE FORMATE-LYASE-ACTIVATING ENZYME"/>
    <property type="match status" value="1"/>
</dbReference>
<dbReference type="KEGG" id="cpo:COPRO5265_1566"/>
<dbReference type="InterPro" id="IPR034457">
    <property type="entry name" value="Organic_radical-activating"/>
</dbReference>
<evidence type="ECO:0000313" key="11">
    <source>
        <dbReference type="EMBL" id="ACI18245.1"/>
    </source>
</evidence>
<dbReference type="GO" id="GO:0043365">
    <property type="term" value="F:[formate-C-acetyltransferase]-activating enzyme activity"/>
    <property type="evidence" value="ECO:0007669"/>
    <property type="project" value="UniProtKB-EC"/>
</dbReference>
<keyword evidence="3" id="KW-0004">4Fe-4S</keyword>
<keyword evidence="4" id="KW-0949">S-adenosyl-L-methionine</keyword>
<evidence type="ECO:0000256" key="2">
    <source>
        <dbReference type="ARBA" id="ARBA00009777"/>
    </source>
</evidence>
<dbReference type="GO" id="GO:0046872">
    <property type="term" value="F:metal ion binding"/>
    <property type="evidence" value="ECO:0007669"/>
    <property type="project" value="UniProtKB-KW"/>
</dbReference>
<keyword evidence="11" id="KW-0456">Lyase</keyword>
<dbReference type="CDD" id="cd01335">
    <property type="entry name" value="Radical_SAM"/>
    <property type="match status" value="1"/>
</dbReference>
<reference evidence="11 12" key="2">
    <citation type="journal article" date="2014" name="Genome Announc.">
        <title>Complete Genome Sequence of Coprothermobacter proteolyticus DSM 5265.</title>
        <authorList>
            <person name="Alexiev A."/>
            <person name="Coil D.A."/>
            <person name="Badger J.H."/>
            <person name="Enticknap J."/>
            <person name="Ward N."/>
            <person name="Robb F.T."/>
            <person name="Eisen J.A."/>
        </authorList>
    </citation>
    <scope>NUCLEOTIDE SEQUENCE [LARGE SCALE GENOMIC DNA]</scope>
    <source>
        <strain evidence="12">ATCC 35245 / DSM 5265 / OCM 4 / BT</strain>
    </source>
</reference>
<dbReference type="STRING" id="309798.COPRO5265_1566"/>
<dbReference type="NCBIfam" id="TIGR02494">
    <property type="entry name" value="PFLE_PFLC"/>
    <property type="match status" value="1"/>
</dbReference>
<keyword evidence="11" id="KW-0670">Pyruvate</keyword>
<comment type="similarity">
    <text evidence="2">Belongs to the organic radical-activating enzymes family.</text>
</comment>
<accession>B5Y6E4</accession>
<dbReference type="PANTHER" id="PTHR30352:SF4">
    <property type="entry name" value="PYRUVATE FORMATE-LYASE 2-ACTIVATING ENZYME"/>
    <property type="match status" value="1"/>
</dbReference>
<dbReference type="Proteomes" id="UP000001732">
    <property type="component" value="Chromosome"/>
</dbReference>
<evidence type="ECO:0000259" key="9">
    <source>
        <dbReference type="PROSITE" id="PS51379"/>
    </source>
</evidence>
<evidence type="ECO:0000256" key="1">
    <source>
        <dbReference type="ARBA" id="ARBA00001966"/>
    </source>
</evidence>
<keyword evidence="6 11" id="KW-0560">Oxidoreductase</keyword>
<dbReference type="PIRSF" id="PIRSF000371">
    <property type="entry name" value="PFL_act_enz"/>
    <property type="match status" value="1"/>
</dbReference>
<evidence type="ECO:0000313" key="12">
    <source>
        <dbReference type="Proteomes" id="UP000001732"/>
    </source>
</evidence>
<keyword evidence="8" id="KW-0411">Iron-sulfur</keyword>
<dbReference type="RefSeq" id="WP_012544895.1">
    <property type="nucleotide sequence ID" value="NC_011295.1"/>
</dbReference>
<feature type="domain" description="4Fe-4S ferredoxin-type" evidence="9">
    <location>
        <begin position="78"/>
        <end position="107"/>
    </location>
</feature>
<evidence type="ECO:0000256" key="4">
    <source>
        <dbReference type="ARBA" id="ARBA00022691"/>
    </source>
</evidence>
<dbReference type="PROSITE" id="PS51918">
    <property type="entry name" value="RADICAL_SAM"/>
    <property type="match status" value="1"/>
</dbReference>
<dbReference type="GO" id="GO:0016829">
    <property type="term" value="F:lyase activity"/>
    <property type="evidence" value="ECO:0007669"/>
    <property type="project" value="UniProtKB-KW"/>
</dbReference>
<dbReference type="eggNOG" id="COG1180">
    <property type="taxonomic scope" value="Bacteria"/>
</dbReference>
<reference evidence="12" key="1">
    <citation type="submission" date="2008-08" db="EMBL/GenBank/DDBJ databases">
        <title>The complete genome sequence of Coprothermobacter proteolyticus strain ATCC 5245 / DSM 5265 / BT.</title>
        <authorList>
            <person name="Dodson R.J."/>
            <person name="Durkin A.S."/>
            <person name="Wu M."/>
            <person name="Eisen J."/>
            <person name="Sutton G."/>
        </authorList>
    </citation>
    <scope>NUCLEOTIDE SEQUENCE [LARGE SCALE GENOMIC DNA]</scope>
    <source>
        <strain evidence="12">ATCC 35245 / DSM 5265 / OCM 4 / BT</strain>
    </source>
</reference>
<evidence type="ECO:0000256" key="7">
    <source>
        <dbReference type="ARBA" id="ARBA00023004"/>
    </source>
</evidence>
<organism evidence="11 12">
    <name type="scientific">Coprothermobacter proteolyticus (strain ATCC 35245 / DSM 5265 / OCM 4 / BT)</name>
    <dbReference type="NCBI Taxonomy" id="309798"/>
    <lineage>
        <taxon>Bacteria</taxon>
        <taxon>Pseudomonadati</taxon>
        <taxon>Coprothermobacterota</taxon>
        <taxon>Coprothermobacteria</taxon>
        <taxon>Coprothermobacterales</taxon>
        <taxon>Coprothermobacteraceae</taxon>
        <taxon>Coprothermobacter</taxon>
    </lineage>
</organism>
<dbReference type="InterPro" id="IPR040074">
    <property type="entry name" value="BssD/PflA/YjjW"/>
</dbReference>
<sequence length="306" mass="34063">MDWDAQGTVFDVQRFAVHDGPGIRTLVFLKGCPLSCWWCQNPEGISPIPELMHFEFRCMRCGTCQEVCPQDALELTQGGVVIDRTQCTRCGVCAHYCPTTAWQMVGFTLSVKELMQELEKDRLYYDQSGGGVTFTGGEPFMQAHFLQHALKACKELGIHTAVETSGFVPKDIFSQLAPLIDVFLYDQKLADSQQHAYFTGVPNELIKENLKALAGSGRASDVIIRIPLIPGITDTPRNIEGLISFLKNDIGSVRRVDLLPFHDVGEKYVRLGKPYRMPTHESPDADHVEHIKALFENSGFTVKVGG</sequence>
<name>B5Y6E4_COPPD</name>
<dbReference type="InterPro" id="IPR007197">
    <property type="entry name" value="rSAM"/>
</dbReference>
<dbReference type="Pfam" id="PF04055">
    <property type="entry name" value="Radical_SAM"/>
    <property type="match status" value="1"/>
</dbReference>
<dbReference type="EMBL" id="CP001145">
    <property type="protein sequence ID" value="ACI18245.1"/>
    <property type="molecule type" value="Genomic_DNA"/>
</dbReference>
<dbReference type="PROSITE" id="PS01087">
    <property type="entry name" value="RADICAL_ACTIVATING"/>
    <property type="match status" value="1"/>
</dbReference>
<dbReference type="SFLD" id="SFLDG01118">
    <property type="entry name" value="activating_enzymes__group_2"/>
    <property type="match status" value="1"/>
</dbReference>
<dbReference type="SFLD" id="SFLDS00029">
    <property type="entry name" value="Radical_SAM"/>
    <property type="match status" value="1"/>
</dbReference>